<dbReference type="EMBL" id="CM023485">
    <property type="protein sequence ID" value="KAH6931225.1"/>
    <property type="molecule type" value="Genomic_DNA"/>
</dbReference>
<evidence type="ECO:0000313" key="1">
    <source>
        <dbReference type="EMBL" id="KAH6931225.1"/>
    </source>
</evidence>
<name>A0ACB7S929_HYAAI</name>
<evidence type="ECO:0000313" key="2">
    <source>
        <dbReference type="Proteomes" id="UP000821845"/>
    </source>
</evidence>
<organism evidence="1 2">
    <name type="scientific">Hyalomma asiaticum</name>
    <name type="common">Tick</name>
    <dbReference type="NCBI Taxonomy" id="266040"/>
    <lineage>
        <taxon>Eukaryota</taxon>
        <taxon>Metazoa</taxon>
        <taxon>Ecdysozoa</taxon>
        <taxon>Arthropoda</taxon>
        <taxon>Chelicerata</taxon>
        <taxon>Arachnida</taxon>
        <taxon>Acari</taxon>
        <taxon>Parasitiformes</taxon>
        <taxon>Ixodida</taxon>
        <taxon>Ixodoidea</taxon>
        <taxon>Ixodidae</taxon>
        <taxon>Hyalomminae</taxon>
        <taxon>Hyalomma</taxon>
    </lineage>
</organism>
<comment type="caution">
    <text evidence="1">The sequence shown here is derived from an EMBL/GenBank/DDBJ whole genome shotgun (WGS) entry which is preliminary data.</text>
</comment>
<dbReference type="Proteomes" id="UP000821845">
    <property type="component" value="Chromosome 5"/>
</dbReference>
<sequence>MQLSGNITTKDNPHKGSRLMALWLQSRDVNLPFRFYCGVALPAAQGLAYHPDADIKECVTRIPGYTKIARSACLVVPSKTTAASPQGAGSWCAARLFMGALWLHRRGRMPRKTIKGEGRGTG</sequence>
<keyword evidence="2" id="KW-1185">Reference proteome</keyword>
<accession>A0ACB7S929</accession>
<reference evidence="1" key="1">
    <citation type="submission" date="2020-05" db="EMBL/GenBank/DDBJ databases">
        <title>Large-scale comparative analyses of tick genomes elucidate their genetic diversity and vector capacities.</title>
        <authorList>
            <person name="Jia N."/>
            <person name="Wang J."/>
            <person name="Shi W."/>
            <person name="Du L."/>
            <person name="Sun Y."/>
            <person name="Zhan W."/>
            <person name="Jiang J."/>
            <person name="Wang Q."/>
            <person name="Zhang B."/>
            <person name="Ji P."/>
            <person name="Sakyi L.B."/>
            <person name="Cui X."/>
            <person name="Yuan T."/>
            <person name="Jiang B."/>
            <person name="Yang W."/>
            <person name="Lam T.T.-Y."/>
            <person name="Chang Q."/>
            <person name="Ding S."/>
            <person name="Wang X."/>
            <person name="Zhu J."/>
            <person name="Ruan X."/>
            <person name="Zhao L."/>
            <person name="Wei J."/>
            <person name="Que T."/>
            <person name="Du C."/>
            <person name="Cheng J."/>
            <person name="Dai P."/>
            <person name="Han X."/>
            <person name="Huang E."/>
            <person name="Gao Y."/>
            <person name="Liu J."/>
            <person name="Shao H."/>
            <person name="Ye R."/>
            <person name="Li L."/>
            <person name="Wei W."/>
            <person name="Wang X."/>
            <person name="Wang C."/>
            <person name="Yang T."/>
            <person name="Huo Q."/>
            <person name="Li W."/>
            <person name="Guo W."/>
            <person name="Chen H."/>
            <person name="Zhou L."/>
            <person name="Ni X."/>
            <person name="Tian J."/>
            <person name="Zhou Y."/>
            <person name="Sheng Y."/>
            <person name="Liu T."/>
            <person name="Pan Y."/>
            <person name="Xia L."/>
            <person name="Li J."/>
            <person name="Zhao F."/>
            <person name="Cao W."/>
        </authorList>
    </citation>
    <scope>NUCLEOTIDE SEQUENCE</scope>
    <source>
        <strain evidence="1">Hyas-2018</strain>
    </source>
</reference>
<proteinExistence type="predicted"/>
<gene>
    <name evidence="1" type="ORF">HPB50_022959</name>
</gene>
<protein>
    <submittedName>
        <fullName evidence="1">Uncharacterized protein</fullName>
    </submittedName>
</protein>